<evidence type="ECO:0000313" key="4">
    <source>
        <dbReference type="Proteomes" id="UP001054945"/>
    </source>
</evidence>
<keyword evidence="4" id="KW-1185">Reference proteome</keyword>
<dbReference type="Proteomes" id="UP001054945">
    <property type="component" value="Unassembled WGS sequence"/>
</dbReference>
<protein>
    <submittedName>
        <fullName evidence="3">Uncharacterized protein</fullName>
    </submittedName>
</protein>
<sequence>MARLFLSPVTKQQATDIWISYTLLWHSRFTLMDIEMCIKRDTVLTRVSVQFLQLQANQKMVNVNLLIVISMLAFVAIIDCRYPYQDSYRQGDIVPYGNDRYRGNNGGYSRERYPINGNRDDQYQRDRQDRRSYPRRIPSDQYQIQIEDKGGNIVPDLEAIKSITIMITIMAKIEDLSILKKICLDFTAMTIPMTTVINDPRFHFPHLIIIFICKMHKIRDCNE</sequence>
<feature type="compositionally biased region" description="Basic and acidic residues" evidence="1">
    <location>
        <begin position="109"/>
        <end position="131"/>
    </location>
</feature>
<dbReference type="AlphaFoldDB" id="A0AAV4TB50"/>
<proteinExistence type="predicted"/>
<organism evidence="3 4">
    <name type="scientific">Caerostris extrusa</name>
    <name type="common">Bark spider</name>
    <name type="synonym">Caerostris bankana</name>
    <dbReference type="NCBI Taxonomy" id="172846"/>
    <lineage>
        <taxon>Eukaryota</taxon>
        <taxon>Metazoa</taxon>
        <taxon>Ecdysozoa</taxon>
        <taxon>Arthropoda</taxon>
        <taxon>Chelicerata</taxon>
        <taxon>Arachnida</taxon>
        <taxon>Araneae</taxon>
        <taxon>Araneomorphae</taxon>
        <taxon>Entelegynae</taxon>
        <taxon>Araneoidea</taxon>
        <taxon>Araneidae</taxon>
        <taxon>Caerostris</taxon>
    </lineage>
</organism>
<comment type="caution">
    <text evidence="3">The sequence shown here is derived from an EMBL/GenBank/DDBJ whole genome shotgun (WGS) entry which is preliminary data.</text>
</comment>
<name>A0AAV4TB50_CAEEX</name>
<evidence type="ECO:0000256" key="2">
    <source>
        <dbReference type="SAM" id="Phobius"/>
    </source>
</evidence>
<evidence type="ECO:0000256" key="1">
    <source>
        <dbReference type="SAM" id="MobiDB-lite"/>
    </source>
</evidence>
<gene>
    <name evidence="3" type="ORF">CEXT_380041</name>
</gene>
<keyword evidence="2" id="KW-0472">Membrane</keyword>
<dbReference type="EMBL" id="BPLR01010847">
    <property type="protein sequence ID" value="GIY42429.1"/>
    <property type="molecule type" value="Genomic_DNA"/>
</dbReference>
<evidence type="ECO:0000313" key="3">
    <source>
        <dbReference type="EMBL" id="GIY42429.1"/>
    </source>
</evidence>
<accession>A0AAV4TB50</accession>
<feature type="region of interest" description="Disordered" evidence="1">
    <location>
        <begin position="104"/>
        <end position="131"/>
    </location>
</feature>
<keyword evidence="2" id="KW-0812">Transmembrane</keyword>
<reference evidence="3 4" key="1">
    <citation type="submission" date="2021-06" db="EMBL/GenBank/DDBJ databases">
        <title>Caerostris extrusa draft genome.</title>
        <authorList>
            <person name="Kono N."/>
            <person name="Arakawa K."/>
        </authorList>
    </citation>
    <scope>NUCLEOTIDE SEQUENCE [LARGE SCALE GENOMIC DNA]</scope>
</reference>
<keyword evidence="2" id="KW-1133">Transmembrane helix</keyword>
<feature type="transmembrane region" description="Helical" evidence="2">
    <location>
        <begin position="60"/>
        <end position="78"/>
    </location>
</feature>